<evidence type="ECO:0000313" key="3">
    <source>
        <dbReference type="Proteomes" id="UP000295714"/>
    </source>
</evidence>
<dbReference type="EMBL" id="SMGI01000001">
    <property type="protein sequence ID" value="TCK68664.1"/>
    <property type="molecule type" value="Genomic_DNA"/>
</dbReference>
<keyword evidence="1" id="KW-1133">Transmembrane helix</keyword>
<dbReference type="RefSeq" id="WP_132702616.1">
    <property type="nucleotide sequence ID" value="NZ_SMGI01000001.1"/>
</dbReference>
<gene>
    <name evidence="2" type="ORF">DFQ05_0172</name>
</gene>
<dbReference type="InterPro" id="IPR022134">
    <property type="entry name" value="DUF3667"/>
</dbReference>
<feature type="transmembrane region" description="Helical" evidence="1">
    <location>
        <begin position="78"/>
        <end position="96"/>
    </location>
</feature>
<name>A0A4R1KU24_9FLAO</name>
<dbReference type="OrthoDB" id="1143019at2"/>
<keyword evidence="1" id="KW-0472">Membrane</keyword>
<sequence>MHCKNCEIPLSKNQNYCFECGARVIKNRLTIKALFQQINAEFLSMDNKLFKTFIHLFTKPEAVIVGYINGTRKKYINVIQYFAIALTFLGIQVFLMEHWVNNPELYESTFFDNLSNLPGQEKNPFFKKMEFEEFNSFQSLFYTISIPFSALATWLTYWLAGFRRYNFTEHVVLNLYYGAQIIIISAFFYIAFLAFGYNYFTLNAIISILTFFYLFYVLKRVFSTSFWLTLGHFILMFLVFFLILVAATILVGVITFIIILIKKGG</sequence>
<evidence type="ECO:0000256" key="1">
    <source>
        <dbReference type="SAM" id="Phobius"/>
    </source>
</evidence>
<keyword evidence="3" id="KW-1185">Reference proteome</keyword>
<organism evidence="2 3">
    <name type="scientific">Winogradskyella wandonensis</name>
    <dbReference type="NCBI Taxonomy" id="1442586"/>
    <lineage>
        <taxon>Bacteria</taxon>
        <taxon>Pseudomonadati</taxon>
        <taxon>Bacteroidota</taxon>
        <taxon>Flavobacteriia</taxon>
        <taxon>Flavobacteriales</taxon>
        <taxon>Flavobacteriaceae</taxon>
        <taxon>Winogradskyella</taxon>
    </lineage>
</organism>
<proteinExistence type="predicted"/>
<dbReference type="Proteomes" id="UP000295714">
    <property type="component" value="Unassembled WGS sequence"/>
</dbReference>
<feature type="transmembrane region" description="Helical" evidence="1">
    <location>
        <begin position="172"/>
        <end position="194"/>
    </location>
</feature>
<feature type="transmembrane region" description="Helical" evidence="1">
    <location>
        <begin position="200"/>
        <end position="218"/>
    </location>
</feature>
<keyword evidence="1" id="KW-0812">Transmembrane</keyword>
<evidence type="ECO:0000313" key="2">
    <source>
        <dbReference type="EMBL" id="TCK68664.1"/>
    </source>
</evidence>
<protein>
    <submittedName>
        <fullName evidence="2">Uncharacterized protein DUF3667</fullName>
    </submittedName>
</protein>
<feature type="transmembrane region" description="Helical" evidence="1">
    <location>
        <begin position="230"/>
        <end position="261"/>
    </location>
</feature>
<accession>A0A4R1KU24</accession>
<comment type="caution">
    <text evidence="2">The sequence shown here is derived from an EMBL/GenBank/DDBJ whole genome shotgun (WGS) entry which is preliminary data.</text>
</comment>
<feature type="transmembrane region" description="Helical" evidence="1">
    <location>
        <begin position="139"/>
        <end position="160"/>
    </location>
</feature>
<reference evidence="2 3" key="1">
    <citation type="journal article" date="2015" name="Stand. Genomic Sci.">
        <title>Genomic Encyclopedia of Bacterial and Archaeal Type Strains, Phase III: the genomes of soil and plant-associated and newly described type strains.</title>
        <authorList>
            <person name="Whitman W.B."/>
            <person name="Woyke T."/>
            <person name="Klenk H.P."/>
            <person name="Zhou Y."/>
            <person name="Lilburn T.G."/>
            <person name="Beck B.J."/>
            <person name="De Vos P."/>
            <person name="Vandamme P."/>
            <person name="Eisen J.A."/>
            <person name="Garrity G."/>
            <person name="Hugenholtz P."/>
            <person name="Kyrpides N.C."/>
        </authorList>
    </citation>
    <scope>NUCLEOTIDE SEQUENCE [LARGE SCALE GENOMIC DNA]</scope>
    <source>
        <strain evidence="2 3">CECT 8445</strain>
    </source>
</reference>
<dbReference type="Pfam" id="PF12412">
    <property type="entry name" value="DUF3667"/>
    <property type="match status" value="1"/>
</dbReference>
<dbReference type="AlphaFoldDB" id="A0A4R1KU24"/>